<evidence type="ECO:0000256" key="7">
    <source>
        <dbReference type="SAM" id="SignalP"/>
    </source>
</evidence>
<feature type="domain" description="PPIase FKBP-type" evidence="8">
    <location>
        <begin position="48"/>
        <end position="136"/>
    </location>
</feature>
<dbReference type="EC" id="5.2.1.8" evidence="2 6"/>
<dbReference type="InterPro" id="IPR001179">
    <property type="entry name" value="PPIase_FKBP_dom"/>
</dbReference>
<dbReference type="FunFam" id="3.10.50.40:FF:000006">
    <property type="entry name" value="Peptidyl-prolyl cis-trans isomerase"/>
    <property type="match status" value="1"/>
</dbReference>
<proteinExistence type="inferred from homology"/>
<evidence type="ECO:0000313" key="9">
    <source>
        <dbReference type="EMBL" id="TID22536.1"/>
    </source>
</evidence>
<dbReference type="AlphaFoldDB" id="A0A4T0WZ31"/>
<evidence type="ECO:0000256" key="4">
    <source>
        <dbReference type="ARBA" id="ARBA00023235"/>
    </source>
</evidence>
<dbReference type="Pfam" id="PF00254">
    <property type="entry name" value="FKBP_C"/>
    <property type="match status" value="1"/>
</dbReference>
<dbReference type="EMBL" id="SELW01000541">
    <property type="protein sequence ID" value="TID22536.1"/>
    <property type="molecule type" value="Genomic_DNA"/>
</dbReference>
<evidence type="ECO:0000313" key="10">
    <source>
        <dbReference type="Proteomes" id="UP000307173"/>
    </source>
</evidence>
<dbReference type="InterPro" id="IPR046357">
    <property type="entry name" value="PPIase_dom_sf"/>
</dbReference>
<keyword evidence="3 6" id="KW-0697">Rotamase</keyword>
<keyword evidence="10" id="KW-1185">Reference proteome</keyword>
<feature type="chain" id="PRO_5020290921" description="peptidylprolyl isomerase" evidence="7">
    <location>
        <begin position="20"/>
        <end position="143"/>
    </location>
</feature>
<dbReference type="GO" id="GO:0005783">
    <property type="term" value="C:endoplasmic reticulum"/>
    <property type="evidence" value="ECO:0007669"/>
    <property type="project" value="TreeGrafter"/>
</dbReference>
<gene>
    <name evidence="9" type="ORF">CANINC_003311</name>
</gene>
<evidence type="ECO:0000256" key="2">
    <source>
        <dbReference type="ARBA" id="ARBA00013194"/>
    </source>
</evidence>
<dbReference type="PANTHER" id="PTHR45779:SF7">
    <property type="entry name" value="PEPTIDYLPROLYL ISOMERASE"/>
    <property type="match status" value="1"/>
</dbReference>
<dbReference type="Gene3D" id="3.10.50.40">
    <property type="match status" value="1"/>
</dbReference>
<evidence type="ECO:0000256" key="5">
    <source>
        <dbReference type="ARBA" id="ARBA00024206"/>
    </source>
</evidence>
<dbReference type="SUPFAM" id="SSF54534">
    <property type="entry name" value="FKBP-like"/>
    <property type="match status" value="1"/>
</dbReference>
<dbReference type="STRING" id="52247.A0A4T0WZ31"/>
<name>A0A4T0WZ31_9ASCO</name>
<sequence length="143" mass="15649">MKLSVLLTTLLGLNSLVSAQENNGSSDKELAIVVEYEVAECKYKTKNGDTVSVHYTGELEDGVVFDSSLPRQRPIQFTLGSGQVIKGWEEGLLDMCVGEKRKLIIPPHLAYGKRGAGGVIPPDATLIFYTELVEIENIPKDEL</sequence>
<keyword evidence="4 6" id="KW-0413">Isomerase</keyword>
<accession>A0A4T0WZ31</accession>
<comment type="similarity">
    <text evidence="5">Belongs to the FKBP-type PPIase family. FKBP2 subfamily.</text>
</comment>
<feature type="signal peptide" evidence="7">
    <location>
        <begin position="1"/>
        <end position="19"/>
    </location>
</feature>
<dbReference type="OrthoDB" id="1902587at2759"/>
<dbReference type="Proteomes" id="UP000307173">
    <property type="component" value="Unassembled WGS sequence"/>
</dbReference>
<dbReference type="GO" id="GO:0003755">
    <property type="term" value="F:peptidyl-prolyl cis-trans isomerase activity"/>
    <property type="evidence" value="ECO:0007669"/>
    <property type="project" value="UniProtKB-KW"/>
</dbReference>
<evidence type="ECO:0000256" key="3">
    <source>
        <dbReference type="ARBA" id="ARBA00023110"/>
    </source>
</evidence>
<protein>
    <recommendedName>
        <fullName evidence="2 6">peptidylprolyl isomerase</fullName>
        <ecNumber evidence="2 6">5.2.1.8</ecNumber>
    </recommendedName>
</protein>
<evidence type="ECO:0000256" key="6">
    <source>
        <dbReference type="PROSITE-ProRule" id="PRU00277"/>
    </source>
</evidence>
<reference evidence="9 10" key="1">
    <citation type="journal article" date="2019" name="Front. Genet.">
        <title>Whole-Genome Sequencing of the Opportunistic Yeast Pathogen Candida inconspicua Uncovers Its Hybrid Origin.</title>
        <authorList>
            <person name="Mixao V."/>
            <person name="Hansen A.P."/>
            <person name="Saus E."/>
            <person name="Boekhout T."/>
            <person name="Lass-Florl C."/>
            <person name="Gabaldon T."/>
        </authorList>
    </citation>
    <scope>NUCLEOTIDE SEQUENCE [LARGE SCALE GENOMIC DNA]</scope>
    <source>
        <strain evidence="9 10">CBS 180</strain>
    </source>
</reference>
<dbReference type="PANTHER" id="PTHR45779">
    <property type="entry name" value="PEPTIDYLPROLYL ISOMERASE"/>
    <property type="match status" value="1"/>
</dbReference>
<comment type="catalytic activity">
    <reaction evidence="1 6">
        <text>[protein]-peptidylproline (omega=180) = [protein]-peptidylproline (omega=0)</text>
        <dbReference type="Rhea" id="RHEA:16237"/>
        <dbReference type="Rhea" id="RHEA-COMP:10747"/>
        <dbReference type="Rhea" id="RHEA-COMP:10748"/>
        <dbReference type="ChEBI" id="CHEBI:83833"/>
        <dbReference type="ChEBI" id="CHEBI:83834"/>
        <dbReference type="EC" id="5.2.1.8"/>
    </reaction>
</comment>
<dbReference type="InterPro" id="IPR044609">
    <property type="entry name" value="FKBP2/11"/>
</dbReference>
<comment type="caution">
    <text evidence="9">The sequence shown here is derived from an EMBL/GenBank/DDBJ whole genome shotgun (WGS) entry which is preliminary data.</text>
</comment>
<evidence type="ECO:0000256" key="1">
    <source>
        <dbReference type="ARBA" id="ARBA00000971"/>
    </source>
</evidence>
<organism evidence="9 10">
    <name type="scientific">Pichia inconspicua</name>
    <dbReference type="NCBI Taxonomy" id="52247"/>
    <lineage>
        <taxon>Eukaryota</taxon>
        <taxon>Fungi</taxon>
        <taxon>Dikarya</taxon>
        <taxon>Ascomycota</taxon>
        <taxon>Saccharomycotina</taxon>
        <taxon>Pichiomycetes</taxon>
        <taxon>Pichiales</taxon>
        <taxon>Pichiaceae</taxon>
        <taxon>Pichia</taxon>
    </lineage>
</organism>
<evidence type="ECO:0000259" key="8">
    <source>
        <dbReference type="PROSITE" id="PS50059"/>
    </source>
</evidence>
<keyword evidence="7" id="KW-0732">Signal</keyword>
<dbReference type="PROSITE" id="PS50059">
    <property type="entry name" value="FKBP_PPIASE"/>
    <property type="match status" value="1"/>
</dbReference>